<keyword evidence="2" id="KW-1003">Cell membrane</keyword>
<dbReference type="SUPFAM" id="SSF103473">
    <property type="entry name" value="MFS general substrate transporter"/>
    <property type="match status" value="1"/>
</dbReference>
<feature type="domain" description="Integral membrane bound transporter" evidence="9">
    <location>
        <begin position="401"/>
        <end position="525"/>
    </location>
</feature>
<dbReference type="NCBIfam" id="TIGR01666">
    <property type="entry name" value="YCCS"/>
    <property type="match status" value="1"/>
</dbReference>
<feature type="transmembrane region" description="Helical" evidence="7">
    <location>
        <begin position="437"/>
        <end position="457"/>
    </location>
</feature>
<evidence type="ECO:0000256" key="6">
    <source>
        <dbReference type="ARBA" id="ARBA00043993"/>
    </source>
</evidence>
<feature type="transmembrane region" description="Helical" evidence="7">
    <location>
        <begin position="509"/>
        <end position="531"/>
    </location>
</feature>
<name>I3DBK7_9PAST</name>
<dbReference type="InterPro" id="IPR010020">
    <property type="entry name" value="Integral_membrane_YCCS_YHJK"/>
</dbReference>
<accession>I3DBK7</accession>
<dbReference type="InterPro" id="IPR049453">
    <property type="entry name" value="Memb_transporter_dom"/>
</dbReference>
<evidence type="ECO:0000256" key="5">
    <source>
        <dbReference type="ARBA" id="ARBA00023136"/>
    </source>
</evidence>
<dbReference type="PATRIC" id="fig|1095749.3.peg.1250"/>
<dbReference type="NCBIfam" id="TIGR01667">
    <property type="entry name" value="YCCS_YHFK"/>
    <property type="match status" value="1"/>
</dbReference>
<dbReference type="AlphaFoldDB" id="I3DBK7"/>
<keyword evidence="11" id="KW-1185">Reference proteome</keyword>
<evidence type="ECO:0000256" key="1">
    <source>
        <dbReference type="ARBA" id="ARBA00004651"/>
    </source>
</evidence>
<keyword evidence="4 7" id="KW-1133">Transmembrane helix</keyword>
<comment type="similarity">
    <text evidence="6">Belongs to the YccS/YhfK family.</text>
</comment>
<dbReference type="EMBL" id="AJSX01000033">
    <property type="protein sequence ID" value="EIJ69100.1"/>
    <property type="molecule type" value="Genomic_DNA"/>
</dbReference>
<gene>
    <name evidence="10" type="ORF">HMPREF1052_0312</name>
</gene>
<dbReference type="InterPro" id="IPR032692">
    <property type="entry name" value="YccS_N"/>
</dbReference>
<dbReference type="InterPro" id="IPR010019">
    <property type="entry name" value="Integral_membrane_YccS"/>
</dbReference>
<feature type="transmembrane region" description="Helical" evidence="7">
    <location>
        <begin position="114"/>
        <end position="133"/>
    </location>
</feature>
<dbReference type="InterPro" id="IPR036259">
    <property type="entry name" value="MFS_trans_sf"/>
</dbReference>
<sequence length="725" mass="82218">MLKKISSDWLSESIIKTLPIFIASNLVAIVIWNLQISELAMPLILGVIAGGLVDLDSSIFGRIKNLILSLLAFALSSIGAQISLGYGWIFIPAVMVSAFLLVMLGAIGQRYSTIAFGTLVVAIYTCLSYNPQLPWHSNMTMILIGATIYGLVSIVVYLCFPNRMTQENLAKAYDALGAYLQAKSEYFDPDDDNLNAKQLALANANRQVMLSFDMTRASLFYRLQGHNRQARTHRLLRYYFIAQDILERASSSHYQYHELFKELGNTDLMFRFQRVMELQAIACQHIANALRHRETYEHSPRGQRALQGLLTSLQYNQENGLVNAYRWQMIAENLRHIESQIAQIEQDNGENAQSEVLLSSTRLTADNISGLGNMLRAIYHQCTFSSQLFRHAIRLSILMVICSAIVPLLNLDSKGYWIALTALFVCQPNYSATKKRLVQRIIGTMLGVIFGFAFQYLSPSLEASLGLMVISSSLYYFFRLSNYGSSTFFITLLVFMSLDIIGLGSHEGILPRLFDTLLGTALAWFAVSFLWPDWKYLNLHRNLKNTLQACSEYLRHIMAQLQFGYNEQLAYRMARREVHNHISALSTVISNMHSEPKKYQAILSFAPRLLGMTYTLLSYISTLGAYRTESADLNHHVEFSALFFQKGKQTSEILDCITNLDCSTKHINTQVEEIDQSLATFEIARQNHHDQVALVLIQQLRMIVQLLPQLEVLVREEHHYAADQV</sequence>
<evidence type="ECO:0000256" key="2">
    <source>
        <dbReference type="ARBA" id="ARBA00022475"/>
    </source>
</evidence>
<evidence type="ECO:0000259" key="8">
    <source>
        <dbReference type="Pfam" id="PF12805"/>
    </source>
</evidence>
<feature type="transmembrane region" description="Helical" evidence="7">
    <location>
        <begin position="20"/>
        <end position="53"/>
    </location>
</feature>
<keyword evidence="3 7" id="KW-0812">Transmembrane</keyword>
<dbReference type="Proteomes" id="UP000006457">
    <property type="component" value="Unassembled WGS sequence"/>
</dbReference>
<keyword evidence="5 7" id="KW-0472">Membrane</keyword>
<feature type="transmembrane region" description="Helical" evidence="7">
    <location>
        <begin position="139"/>
        <end position="160"/>
    </location>
</feature>
<feature type="transmembrane region" description="Helical" evidence="7">
    <location>
        <begin position="88"/>
        <end position="107"/>
    </location>
</feature>
<comment type="subcellular location">
    <subcellularLocation>
        <location evidence="1">Cell membrane</location>
        <topology evidence="1">Multi-pass membrane protein</topology>
    </subcellularLocation>
</comment>
<evidence type="ECO:0000256" key="7">
    <source>
        <dbReference type="SAM" id="Phobius"/>
    </source>
</evidence>
<organism evidence="10 11">
    <name type="scientific">Pasteurella bettyae CCUG 2042</name>
    <dbReference type="NCBI Taxonomy" id="1095749"/>
    <lineage>
        <taxon>Bacteria</taxon>
        <taxon>Pseudomonadati</taxon>
        <taxon>Pseudomonadota</taxon>
        <taxon>Gammaproteobacteria</taxon>
        <taxon>Pasteurellales</taxon>
        <taxon>Pasteurellaceae</taxon>
        <taxon>Pasteurella</taxon>
    </lineage>
</organism>
<evidence type="ECO:0000256" key="3">
    <source>
        <dbReference type="ARBA" id="ARBA00022692"/>
    </source>
</evidence>
<feature type="transmembrane region" description="Helical" evidence="7">
    <location>
        <begin position="485"/>
        <end position="503"/>
    </location>
</feature>
<feature type="transmembrane region" description="Helical" evidence="7">
    <location>
        <begin position="65"/>
        <end position="82"/>
    </location>
</feature>
<protein>
    <submittedName>
        <fullName evidence="10">TIGR01666 family membrane protein</fullName>
    </submittedName>
</protein>
<dbReference type="Pfam" id="PF12805">
    <property type="entry name" value="FUSC-like"/>
    <property type="match status" value="1"/>
</dbReference>
<reference evidence="10 11" key="1">
    <citation type="submission" date="2012-03" db="EMBL/GenBank/DDBJ databases">
        <authorList>
            <person name="Harkins D.M."/>
            <person name="Madupu R."/>
            <person name="Durkin A.S."/>
            <person name="Torralba M."/>
            <person name="Methe B."/>
            <person name="Sutton G.G."/>
            <person name="Nelson K.E."/>
        </authorList>
    </citation>
    <scope>NUCLEOTIDE SEQUENCE [LARGE SCALE GENOMIC DNA]</scope>
    <source>
        <strain evidence="10 11">CCUG 2042</strain>
    </source>
</reference>
<evidence type="ECO:0000313" key="10">
    <source>
        <dbReference type="EMBL" id="EIJ69100.1"/>
    </source>
</evidence>
<evidence type="ECO:0000256" key="4">
    <source>
        <dbReference type="ARBA" id="ARBA00022989"/>
    </source>
</evidence>
<dbReference type="GO" id="GO:0005886">
    <property type="term" value="C:plasma membrane"/>
    <property type="evidence" value="ECO:0007669"/>
    <property type="project" value="UniProtKB-SubCell"/>
</dbReference>
<proteinExistence type="inferred from homology"/>
<dbReference type="Pfam" id="PF13515">
    <property type="entry name" value="FUSC_2"/>
    <property type="match status" value="1"/>
</dbReference>
<dbReference type="PANTHER" id="PTHR30509">
    <property type="entry name" value="P-HYDROXYBENZOIC ACID EFFLUX PUMP SUBUNIT-RELATED"/>
    <property type="match status" value="1"/>
</dbReference>
<dbReference type="eggNOG" id="COG1289">
    <property type="taxonomic scope" value="Bacteria"/>
</dbReference>
<feature type="domain" description="Integral membrane protein YccS N-terminal" evidence="8">
    <location>
        <begin position="65"/>
        <end position="340"/>
    </location>
</feature>
<dbReference type="PANTHER" id="PTHR30509:SF8">
    <property type="entry name" value="INNER MEMBRANE PROTEIN YCCS"/>
    <property type="match status" value="1"/>
</dbReference>
<evidence type="ECO:0000259" key="9">
    <source>
        <dbReference type="Pfam" id="PF13515"/>
    </source>
</evidence>
<evidence type="ECO:0000313" key="11">
    <source>
        <dbReference type="Proteomes" id="UP000006457"/>
    </source>
</evidence>
<comment type="caution">
    <text evidence="10">The sequence shown here is derived from an EMBL/GenBank/DDBJ whole genome shotgun (WGS) entry which is preliminary data.</text>
</comment>